<organism evidence="2">
    <name type="scientific">uncultured Craurococcus sp</name>
    <dbReference type="NCBI Taxonomy" id="1135998"/>
    <lineage>
        <taxon>Bacteria</taxon>
        <taxon>Pseudomonadati</taxon>
        <taxon>Pseudomonadota</taxon>
        <taxon>Alphaproteobacteria</taxon>
        <taxon>Acetobacterales</taxon>
        <taxon>Acetobacteraceae</taxon>
        <taxon>Craurococcus</taxon>
        <taxon>environmental samples</taxon>
    </lineage>
</organism>
<evidence type="ECO:0000256" key="1">
    <source>
        <dbReference type="SAM" id="MobiDB-lite"/>
    </source>
</evidence>
<sequence>AQDPDRPDARLRRCRRCRAGSGPVHHPRRAADADRAARPAREHDGRAHRARSHDQPGRRRPHGDLRHGARAAGVEARAAVRERQRHARSDLRPGDAEPDGAGQRRHPAPRARRRRHVQRRIRQPSL</sequence>
<feature type="compositionally biased region" description="Basic and acidic residues" evidence="1">
    <location>
        <begin position="1"/>
        <end position="11"/>
    </location>
</feature>
<protein>
    <submittedName>
        <fullName evidence="2">Uncharacterized protein</fullName>
    </submittedName>
</protein>
<accession>A0A6J4HCX5</accession>
<proteinExistence type="predicted"/>
<reference evidence="2" key="1">
    <citation type="submission" date="2020-02" db="EMBL/GenBank/DDBJ databases">
        <authorList>
            <person name="Meier V. D."/>
        </authorList>
    </citation>
    <scope>NUCLEOTIDE SEQUENCE</scope>
    <source>
        <strain evidence="2">AVDCRST_MAG27</strain>
    </source>
</reference>
<feature type="compositionally biased region" description="Basic and acidic residues" evidence="1">
    <location>
        <begin position="29"/>
        <end position="67"/>
    </location>
</feature>
<feature type="region of interest" description="Disordered" evidence="1">
    <location>
        <begin position="1"/>
        <end position="126"/>
    </location>
</feature>
<evidence type="ECO:0000313" key="2">
    <source>
        <dbReference type="EMBL" id="CAA9220927.1"/>
    </source>
</evidence>
<feature type="non-terminal residue" evidence="2">
    <location>
        <position position="1"/>
    </location>
</feature>
<dbReference type="AlphaFoldDB" id="A0A6J4HCX5"/>
<name>A0A6J4HCX5_9PROT</name>
<feature type="non-terminal residue" evidence="2">
    <location>
        <position position="126"/>
    </location>
</feature>
<feature type="compositionally biased region" description="Basic residues" evidence="1">
    <location>
        <begin position="103"/>
        <end position="126"/>
    </location>
</feature>
<gene>
    <name evidence="2" type="ORF">AVDCRST_MAG27-284</name>
</gene>
<dbReference type="EMBL" id="CADCTD010000011">
    <property type="protein sequence ID" value="CAA9220927.1"/>
    <property type="molecule type" value="Genomic_DNA"/>
</dbReference>
<feature type="compositionally biased region" description="Basic and acidic residues" evidence="1">
    <location>
        <begin position="78"/>
        <end position="95"/>
    </location>
</feature>